<name>A0A2P6NME7_9EUKA</name>
<feature type="transmembrane region" description="Helical" evidence="1">
    <location>
        <begin position="114"/>
        <end position="132"/>
    </location>
</feature>
<dbReference type="EMBL" id="MDYQ01000050">
    <property type="protein sequence ID" value="PRP85130.1"/>
    <property type="molecule type" value="Genomic_DNA"/>
</dbReference>
<feature type="transmembrane region" description="Helical" evidence="1">
    <location>
        <begin position="75"/>
        <end position="94"/>
    </location>
</feature>
<evidence type="ECO:0000313" key="3">
    <source>
        <dbReference type="Proteomes" id="UP000241769"/>
    </source>
</evidence>
<evidence type="ECO:0000313" key="2">
    <source>
        <dbReference type="EMBL" id="PRP85130.1"/>
    </source>
</evidence>
<accession>A0A2P6NME7</accession>
<dbReference type="Proteomes" id="UP000241769">
    <property type="component" value="Unassembled WGS sequence"/>
</dbReference>
<comment type="caution">
    <text evidence="2">The sequence shown here is derived from an EMBL/GenBank/DDBJ whole genome shotgun (WGS) entry which is preliminary data.</text>
</comment>
<protein>
    <submittedName>
        <fullName evidence="2">Uncharacterized protein</fullName>
    </submittedName>
</protein>
<reference evidence="2 3" key="1">
    <citation type="journal article" date="2018" name="Genome Biol. Evol.">
        <title>Multiple Roots of Fruiting Body Formation in Amoebozoa.</title>
        <authorList>
            <person name="Hillmann F."/>
            <person name="Forbes G."/>
            <person name="Novohradska S."/>
            <person name="Ferling I."/>
            <person name="Riege K."/>
            <person name="Groth M."/>
            <person name="Westermann M."/>
            <person name="Marz M."/>
            <person name="Spaller T."/>
            <person name="Winckler T."/>
            <person name="Schaap P."/>
            <person name="Glockner G."/>
        </authorList>
    </citation>
    <scope>NUCLEOTIDE SEQUENCE [LARGE SCALE GENOMIC DNA]</scope>
    <source>
        <strain evidence="2 3">Jena</strain>
    </source>
</reference>
<keyword evidence="1" id="KW-0472">Membrane</keyword>
<proteinExistence type="predicted"/>
<keyword evidence="1" id="KW-0812">Transmembrane</keyword>
<organism evidence="2 3">
    <name type="scientific">Planoprotostelium fungivorum</name>
    <dbReference type="NCBI Taxonomy" id="1890364"/>
    <lineage>
        <taxon>Eukaryota</taxon>
        <taxon>Amoebozoa</taxon>
        <taxon>Evosea</taxon>
        <taxon>Variosea</taxon>
        <taxon>Cavosteliida</taxon>
        <taxon>Cavosteliaceae</taxon>
        <taxon>Planoprotostelium</taxon>
    </lineage>
</organism>
<evidence type="ECO:0000256" key="1">
    <source>
        <dbReference type="SAM" id="Phobius"/>
    </source>
</evidence>
<feature type="transmembrane region" description="Helical" evidence="1">
    <location>
        <begin position="144"/>
        <end position="165"/>
    </location>
</feature>
<dbReference type="AlphaFoldDB" id="A0A2P6NME7"/>
<gene>
    <name evidence="2" type="ORF">PROFUN_07201</name>
</gene>
<keyword evidence="1" id="KW-1133">Transmembrane helix</keyword>
<sequence>MGVTKRFCLFRRPHYHQLSLSRLPYLPSRQILPLFSVGSMWWTTDTTSVGTVSPIHISPAQTPATTRNDMTTNRFLTIFFVFDSLINFASGIASLFYPSHFFWNAKEMNPELEWVVRTLSAYFFIGGFAMIAASRSSEPSVRRVLMFGFVLAGFVHVGACLLRGAQENWLHRDAVC</sequence>
<dbReference type="InParanoid" id="A0A2P6NME7"/>
<keyword evidence="3" id="KW-1185">Reference proteome</keyword>